<feature type="domain" description="Multidrug resistance protein MdtA-like alpha-helical hairpin" evidence="4">
    <location>
        <begin position="108"/>
        <end position="165"/>
    </location>
</feature>
<evidence type="ECO:0000259" key="6">
    <source>
        <dbReference type="Pfam" id="PF25954"/>
    </source>
</evidence>
<dbReference type="InterPro" id="IPR058792">
    <property type="entry name" value="Beta-barrel_RND_2"/>
</dbReference>
<dbReference type="Pfam" id="PF25967">
    <property type="entry name" value="RND-MFP_C"/>
    <property type="match status" value="1"/>
</dbReference>
<evidence type="ECO:0000256" key="1">
    <source>
        <dbReference type="ARBA" id="ARBA00004196"/>
    </source>
</evidence>
<dbReference type="Gene3D" id="2.40.50.100">
    <property type="match status" value="1"/>
</dbReference>
<accession>A0A3B0RJL4</accession>
<reference evidence="8" key="1">
    <citation type="submission" date="2018-06" db="EMBL/GenBank/DDBJ databases">
        <authorList>
            <person name="Zhirakovskaya E."/>
        </authorList>
    </citation>
    <scope>NUCLEOTIDE SEQUENCE</scope>
</reference>
<evidence type="ECO:0000313" key="8">
    <source>
        <dbReference type="EMBL" id="VAV83605.1"/>
    </source>
</evidence>
<dbReference type="NCBIfam" id="TIGR01730">
    <property type="entry name" value="RND_mfp"/>
    <property type="match status" value="1"/>
</dbReference>
<dbReference type="PROSITE" id="PS51257">
    <property type="entry name" value="PROKAR_LIPOPROTEIN"/>
    <property type="match status" value="1"/>
</dbReference>
<dbReference type="Gene3D" id="2.40.30.170">
    <property type="match status" value="1"/>
</dbReference>
<evidence type="ECO:0000259" key="4">
    <source>
        <dbReference type="Pfam" id="PF25876"/>
    </source>
</evidence>
<dbReference type="FunFam" id="2.40.30.170:FF:000010">
    <property type="entry name" value="Efflux RND transporter periplasmic adaptor subunit"/>
    <property type="match status" value="1"/>
</dbReference>
<name>A0A3B0RJL4_9ZZZZ</name>
<dbReference type="Pfam" id="PF25876">
    <property type="entry name" value="HH_MFP_RND"/>
    <property type="match status" value="1"/>
</dbReference>
<dbReference type="PANTHER" id="PTHR30469:SF15">
    <property type="entry name" value="HLYD FAMILY OF SECRETION PROTEINS"/>
    <property type="match status" value="1"/>
</dbReference>
<evidence type="ECO:0000259" key="5">
    <source>
        <dbReference type="Pfam" id="PF25917"/>
    </source>
</evidence>
<keyword evidence="3" id="KW-0813">Transport</keyword>
<dbReference type="InterPro" id="IPR006143">
    <property type="entry name" value="RND_pump_MFP"/>
</dbReference>
<evidence type="ECO:0000256" key="3">
    <source>
        <dbReference type="ARBA" id="ARBA00022448"/>
    </source>
</evidence>
<dbReference type="Gene3D" id="2.40.420.20">
    <property type="match status" value="1"/>
</dbReference>
<dbReference type="PANTHER" id="PTHR30469">
    <property type="entry name" value="MULTIDRUG RESISTANCE PROTEIN MDTA"/>
    <property type="match status" value="1"/>
</dbReference>
<protein>
    <submittedName>
        <fullName evidence="8">Uncharacterized protein</fullName>
    </submittedName>
</protein>
<dbReference type="InterPro" id="IPR058624">
    <property type="entry name" value="MdtA-like_HH"/>
</dbReference>
<feature type="domain" description="Multidrug resistance protein MdtA-like C-terminal permuted SH3" evidence="7">
    <location>
        <begin position="296"/>
        <end position="351"/>
    </location>
</feature>
<dbReference type="Pfam" id="PF25954">
    <property type="entry name" value="Beta-barrel_RND_2"/>
    <property type="match status" value="1"/>
</dbReference>
<organism evidence="8">
    <name type="scientific">hydrothermal vent metagenome</name>
    <dbReference type="NCBI Taxonomy" id="652676"/>
    <lineage>
        <taxon>unclassified sequences</taxon>
        <taxon>metagenomes</taxon>
        <taxon>ecological metagenomes</taxon>
    </lineage>
</organism>
<feature type="domain" description="Multidrug resistance protein MdtA-like barrel-sandwich hybrid" evidence="5">
    <location>
        <begin position="67"/>
        <end position="205"/>
    </location>
</feature>
<evidence type="ECO:0000256" key="2">
    <source>
        <dbReference type="ARBA" id="ARBA00009477"/>
    </source>
</evidence>
<dbReference type="GO" id="GO:1990281">
    <property type="term" value="C:efflux pump complex"/>
    <property type="evidence" value="ECO:0007669"/>
    <property type="project" value="TreeGrafter"/>
</dbReference>
<evidence type="ECO:0000259" key="7">
    <source>
        <dbReference type="Pfam" id="PF25967"/>
    </source>
</evidence>
<dbReference type="Gene3D" id="1.10.287.470">
    <property type="entry name" value="Helix hairpin bin"/>
    <property type="match status" value="1"/>
</dbReference>
<comment type="similarity">
    <text evidence="2">Belongs to the membrane fusion protein (MFP) (TC 8.A.1) family.</text>
</comment>
<sequence>MKKILLVALIVFTLSLGYGCKGETSKKAAPSGQGAARAAFKVRTVKVESVDLPLSIIAVGTLEPNEEVMVSAEVSAKLTGLFVDEGDEVEDGQSLVVLDEEKFVLERDKAGAELDKARAELEFAKKDLTRKSGLLREGMVSREDYDAALSKRDSLTSAVASAKAELLLKARELADSRVSAPFGGSISKRYVSVGSYVREGDRLFRLIDIDLVKVSATIPERFLGRLRIGQEVSLTVASTGLNKIYSGVIYFISPEVDPKNRSFEIKARIENPKKELRPGLFAEVTIVTGIKKGVFLVPEGGVLTRSEKTIVFVEAGGKVEIRVVDVLERRGAMAVITRGLKNGEAVVIEGAYDLDEGASVRVVESERKARK</sequence>
<comment type="subcellular location">
    <subcellularLocation>
        <location evidence="1">Cell envelope</location>
    </subcellularLocation>
</comment>
<dbReference type="EMBL" id="UOEA01000043">
    <property type="protein sequence ID" value="VAV83605.1"/>
    <property type="molecule type" value="Genomic_DNA"/>
</dbReference>
<dbReference type="AlphaFoldDB" id="A0A3B0RJL4"/>
<gene>
    <name evidence="8" type="ORF">MNBD_DELTA01-2116</name>
</gene>
<dbReference type="SUPFAM" id="SSF111369">
    <property type="entry name" value="HlyD-like secretion proteins"/>
    <property type="match status" value="1"/>
</dbReference>
<dbReference type="InterPro" id="IPR058625">
    <property type="entry name" value="MdtA-like_BSH"/>
</dbReference>
<dbReference type="InterPro" id="IPR058627">
    <property type="entry name" value="MdtA-like_C"/>
</dbReference>
<proteinExistence type="inferred from homology"/>
<dbReference type="GO" id="GO:0015562">
    <property type="term" value="F:efflux transmembrane transporter activity"/>
    <property type="evidence" value="ECO:0007669"/>
    <property type="project" value="TreeGrafter"/>
</dbReference>
<dbReference type="Pfam" id="PF25917">
    <property type="entry name" value="BSH_RND"/>
    <property type="match status" value="1"/>
</dbReference>
<feature type="domain" description="CusB-like beta-barrel" evidence="6">
    <location>
        <begin position="214"/>
        <end position="287"/>
    </location>
</feature>